<feature type="non-terminal residue" evidence="1">
    <location>
        <position position="1"/>
    </location>
</feature>
<accession>A0A1A7Z441</accession>
<gene>
    <name evidence="1" type="primary">Nfu_g_1_023769</name>
</gene>
<dbReference type="AlphaFoldDB" id="A0A1A7Z441"/>
<evidence type="ECO:0000313" key="1">
    <source>
        <dbReference type="EMBL" id="SBP37587.1"/>
    </source>
</evidence>
<name>A0A1A7Z441_9TELE</name>
<reference evidence="1" key="2">
    <citation type="submission" date="2016-06" db="EMBL/GenBank/DDBJ databases">
        <title>The genome of a short-lived fish provides insights into sex chromosome evolution and the genetic control of aging.</title>
        <authorList>
            <person name="Reichwald K."/>
            <person name="Felder M."/>
            <person name="Petzold A."/>
            <person name="Koch P."/>
            <person name="Groth M."/>
            <person name="Platzer M."/>
        </authorList>
    </citation>
    <scope>NUCLEOTIDE SEQUENCE</scope>
    <source>
        <tissue evidence="1">Brain</tissue>
    </source>
</reference>
<protein>
    <submittedName>
        <fullName evidence="1">Uncharacterized protein</fullName>
    </submittedName>
</protein>
<reference evidence="1" key="1">
    <citation type="submission" date="2016-05" db="EMBL/GenBank/DDBJ databases">
        <authorList>
            <person name="Lavstsen T."/>
            <person name="Jespersen J.S."/>
        </authorList>
    </citation>
    <scope>NUCLEOTIDE SEQUENCE</scope>
    <source>
        <tissue evidence="1">Brain</tissue>
    </source>
</reference>
<organism evidence="1">
    <name type="scientific">Iconisemion striatum</name>
    <dbReference type="NCBI Taxonomy" id="60296"/>
    <lineage>
        <taxon>Eukaryota</taxon>
        <taxon>Metazoa</taxon>
        <taxon>Chordata</taxon>
        <taxon>Craniata</taxon>
        <taxon>Vertebrata</taxon>
        <taxon>Euteleostomi</taxon>
        <taxon>Actinopterygii</taxon>
        <taxon>Neopterygii</taxon>
        <taxon>Teleostei</taxon>
        <taxon>Neoteleostei</taxon>
        <taxon>Acanthomorphata</taxon>
        <taxon>Ovalentaria</taxon>
        <taxon>Atherinomorphae</taxon>
        <taxon>Cyprinodontiformes</taxon>
        <taxon>Nothobranchiidae</taxon>
        <taxon>Iconisemion</taxon>
    </lineage>
</organism>
<feature type="non-terminal residue" evidence="1">
    <location>
        <position position="76"/>
    </location>
</feature>
<sequence>RPFTIYHKREETKACIIISSSFLESIVLSLEMFLNWKRTFLNNRSIITSQVNVGKTKEMMVDFQTRRPGAPSSVNI</sequence>
<proteinExistence type="predicted"/>
<dbReference type="EMBL" id="HADX01015355">
    <property type="protein sequence ID" value="SBP37587.1"/>
    <property type="molecule type" value="Transcribed_RNA"/>
</dbReference>